<dbReference type="Pfam" id="PF01161">
    <property type="entry name" value="PBP"/>
    <property type="match status" value="1"/>
</dbReference>
<proteinExistence type="predicted"/>
<dbReference type="NCBIfam" id="TIGR00481">
    <property type="entry name" value="YbhB/YbcL family Raf kinase inhibitor-like protein"/>
    <property type="match status" value="1"/>
</dbReference>
<evidence type="ECO:0000313" key="1">
    <source>
        <dbReference type="EMBL" id="OGZ09531.1"/>
    </source>
</evidence>
<dbReference type="PANTHER" id="PTHR30289">
    <property type="entry name" value="UNCHARACTERIZED PROTEIN YBCL-RELATED"/>
    <property type="match status" value="1"/>
</dbReference>
<protein>
    <recommendedName>
        <fullName evidence="3">Phosphatidylethanolamine-binding protein</fullName>
    </recommendedName>
</protein>
<sequence>MKIESTAFGHEGKIPSQYTCDGENIHPPLSFSAVPSQTRSLVLVVDDPDAPSGTWVHWLLWNMSLQVKSMGEGVTPQGATEGTTSFGATGYGGPCPLDGEHRYFFKLYALDVEIELPKETTKEKLEEVMLGHVLDKGELIGYYGK</sequence>
<dbReference type="AlphaFoldDB" id="A0A1G2D9F0"/>
<dbReference type="SUPFAM" id="SSF49777">
    <property type="entry name" value="PEBP-like"/>
    <property type="match status" value="1"/>
</dbReference>
<reference evidence="1 2" key="1">
    <citation type="journal article" date="2016" name="Nat. Commun.">
        <title>Thousands of microbial genomes shed light on interconnected biogeochemical processes in an aquifer system.</title>
        <authorList>
            <person name="Anantharaman K."/>
            <person name="Brown C.T."/>
            <person name="Hug L.A."/>
            <person name="Sharon I."/>
            <person name="Castelle C.J."/>
            <person name="Probst A.J."/>
            <person name="Thomas B.C."/>
            <person name="Singh A."/>
            <person name="Wilkins M.J."/>
            <person name="Karaoz U."/>
            <person name="Brodie E.L."/>
            <person name="Williams K.H."/>
            <person name="Hubbard S.S."/>
            <person name="Banfield J.F."/>
        </authorList>
    </citation>
    <scope>NUCLEOTIDE SEQUENCE [LARGE SCALE GENOMIC DNA]</scope>
</reference>
<evidence type="ECO:0008006" key="3">
    <source>
        <dbReference type="Google" id="ProtNLM"/>
    </source>
</evidence>
<organism evidence="1 2">
    <name type="scientific">Candidatus Lloydbacteria bacterium RIFCSPHIGHO2_02_FULL_51_22</name>
    <dbReference type="NCBI Taxonomy" id="1798663"/>
    <lineage>
        <taxon>Bacteria</taxon>
        <taxon>Candidatus Lloydiibacteriota</taxon>
    </lineage>
</organism>
<dbReference type="CDD" id="cd00865">
    <property type="entry name" value="PEBP_bact_arch"/>
    <property type="match status" value="1"/>
</dbReference>
<gene>
    <name evidence="1" type="ORF">A3D67_03790</name>
</gene>
<accession>A0A1G2D9F0</accession>
<name>A0A1G2D9F0_9BACT</name>
<dbReference type="InterPro" id="IPR005247">
    <property type="entry name" value="YbhB_YbcL/LppC-like"/>
</dbReference>
<comment type="caution">
    <text evidence="1">The sequence shown here is derived from an EMBL/GenBank/DDBJ whole genome shotgun (WGS) entry which is preliminary data.</text>
</comment>
<evidence type="ECO:0000313" key="2">
    <source>
        <dbReference type="Proteomes" id="UP000178099"/>
    </source>
</evidence>
<dbReference type="InterPro" id="IPR008914">
    <property type="entry name" value="PEBP"/>
</dbReference>
<dbReference type="InterPro" id="IPR036610">
    <property type="entry name" value="PEBP-like_sf"/>
</dbReference>
<dbReference type="Proteomes" id="UP000178099">
    <property type="component" value="Unassembled WGS sequence"/>
</dbReference>
<dbReference type="EMBL" id="MHLN01000050">
    <property type="protein sequence ID" value="OGZ09531.1"/>
    <property type="molecule type" value="Genomic_DNA"/>
</dbReference>
<dbReference type="Gene3D" id="3.90.280.10">
    <property type="entry name" value="PEBP-like"/>
    <property type="match status" value="1"/>
</dbReference>
<dbReference type="PANTHER" id="PTHR30289:SF1">
    <property type="entry name" value="PEBP (PHOSPHATIDYLETHANOLAMINE-BINDING PROTEIN) FAMILY PROTEIN"/>
    <property type="match status" value="1"/>
</dbReference>